<dbReference type="Proteomes" id="UP000828048">
    <property type="component" value="Chromosome 2"/>
</dbReference>
<sequence length="211" mass="24544">MTLEGMREGKLLLEVVAIDNTNSSRVNEESIQYDFLPHEIGVGMSDLNAVFKALQIMGESNATTVGIIEIKVRRENLDQTMKWRLPSEWDYVHIVVAGSVVTIMVAWDKQSPQFNDLSVAEEAWSRQKSRIMWLDLRDNITSVFHKKVASHRMRNKILSICDELGNRLEDPQDVKKEILRFYMQMLGTTFDHKRPSNVRLRFAYTRNSRRD</sequence>
<keyword evidence="2" id="KW-1185">Reference proteome</keyword>
<evidence type="ECO:0000313" key="1">
    <source>
        <dbReference type="EMBL" id="KAH7835403.1"/>
    </source>
</evidence>
<reference evidence="1 2" key="1">
    <citation type="journal article" date="2021" name="Hortic Res">
        <title>High-quality reference genome and annotation aids understanding of berry development for evergreen blueberry (Vaccinium darrowii).</title>
        <authorList>
            <person name="Yu J."/>
            <person name="Hulse-Kemp A.M."/>
            <person name="Babiker E."/>
            <person name="Staton M."/>
        </authorList>
    </citation>
    <scope>NUCLEOTIDE SEQUENCE [LARGE SCALE GENOMIC DNA]</scope>
    <source>
        <strain evidence="2">cv. NJ 8807/NJ 8810</strain>
        <tissue evidence="1">Young leaf</tissue>
    </source>
</reference>
<dbReference type="EMBL" id="CM037152">
    <property type="protein sequence ID" value="KAH7835403.1"/>
    <property type="molecule type" value="Genomic_DNA"/>
</dbReference>
<gene>
    <name evidence="1" type="ORF">Vadar_025868</name>
</gene>
<name>A0ACB7X3S2_9ERIC</name>
<comment type="caution">
    <text evidence="1">The sequence shown here is derived from an EMBL/GenBank/DDBJ whole genome shotgun (WGS) entry which is preliminary data.</text>
</comment>
<organism evidence="1 2">
    <name type="scientific">Vaccinium darrowii</name>
    <dbReference type="NCBI Taxonomy" id="229202"/>
    <lineage>
        <taxon>Eukaryota</taxon>
        <taxon>Viridiplantae</taxon>
        <taxon>Streptophyta</taxon>
        <taxon>Embryophyta</taxon>
        <taxon>Tracheophyta</taxon>
        <taxon>Spermatophyta</taxon>
        <taxon>Magnoliopsida</taxon>
        <taxon>eudicotyledons</taxon>
        <taxon>Gunneridae</taxon>
        <taxon>Pentapetalae</taxon>
        <taxon>asterids</taxon>
        <taxon>Ericales</taxon>
        <taxon>Ericaceae</taxon>
        <taxon>Vaccinioideae</taxon>
        <taxon>Vaccinieae</taxon>
        <taxon>Vaccinium</taxon>
    </lineage>
</organism>
<proteinExistence type="predicted"/>
<protein>
    <submittedName>
        <fullName evidence="1">Uncharacterized protein</fullName>
    </submittedName>
</protein>
<accession>A0ACB7X3S2</accession>
<evidence type="ECO:0000313" key="2">
    <source>
        <dbReference type="Proteomes" id="UP000828048"/>
    </source>
</evidence>